<reference evidence="2" key="1">
    <citation type="journal article" date="2023" name="G3 (Bethesda)">
        <title>A reference genome for the long-term kleptoplast-retaining sea slug Elysia crispata morphotype clarki.</title>
        <authorList>
            <person name="Eastman K.E."/>
            <person name="Pendleton A.L."/>
            <person name="Shaikh M.A."/>
            <person name="Suttiyut T."/>
            <person name="Ogas R."/>
            <person name="Tomko P."/>
            <person name="Gavelis G."/>
            <person name="Widhalm J.R."/>
            <person name="Wisecaver J.H."/>
        </authorList>
    </citation>
    <scope>NUCLEOTIDE SEQUENCE</scope>
    <source>
        <strain evidence="2">ECLA1</strain>
    </source>
</reference>
<protein>
    <submittedName>
        <fullName evidence="2">Uncharacterized protein</fullName>
    </submittedName>
</protein>
<proteinExistence type="predicted"/>
<accession>A0AAE0Z2J7</accession>
<evidence type="ECO:0000256" key="1">
    <source>
        <dbReference type="SAM" id="MobiDB-lite"/>
    </source>
</evidence>
<dbReference type="SUPFAM" id="SSF50494">
    <property type="entry name" value="Trypsin-like serine proteases"/>
    <property type="match status" value="1"/>
</dbReference>
<feature type="compositionally biased region" description="Low complexity" evidence="1">
    <location>
        <begin position="1"/>
        <end position="148"/>
    </location>
</feature>
<evidence type="ECO:0000313" key="2">
    <source>
        <dbReference type="EMBL" id="KAK3761708.1"/>
    </source>
</evidence>
<dbReference type="InterPro" id="IPR009003">
    <property type="entry name" value="Peptidase_S1_PA"/>
</dbReference>
<dbReference type="Proteomes" id="UP001283361">
    <property type="component" value="Unassembled WGS sequence"/>
</dbReference>
<dbReference type="Gene3D" id="2.40.10.10">
    <property type="entry name" value="Trypsin-like serine proteases"/>
    <property type="match status" value="2"/>
</dbReference>
<name>A0AAE0Z2J7_9GAST</name>
<keyword evidence="3" id="KW-1185">Reference proteome</keyword>
<gene>
    <name evidence="2" type="ORF">RRG08_016140</name>
</gene>
<dbReference type="InterPro" id="IPR043504">
    <property type="entry name" value="Peptidase_S1_PA_chymotrypsin"/>
</dbReference>
<sequence length="399" mass="41356">MPTTTPTTTTPTTTPTTTTPTTTPTTTTPTTTPTTSTPTTTPTTTTPTTTTPTTTTPTTTTPTTTTPTTTTHTTTTPTTTTPTTTTPTTTTPTTTTPTTTTPTTTTPTTTRPTTTTPTTTTPTTTTPTTTTPTTTTPTTTTTLTITTTEPKKLCPKETQPITGQTAETQACAVAGGIVGIYDTRTRETFCNGVLESPDKLLVPSDCAEYFRAIFDITGLEQVINIGGNKQEIRLTKSNFVSSTRSDGVAVITLPVPAAVSNCPSYACAYEEATMAGQVDFNDCFSAGYGSTEENSNKYSEKLQQMPVKQPDKDGCCDVMLDTLATSDEPTLPGTVASKASPSVCLDSETPATCSADFGSPVYCRTTTAEVVLVGLTTSSPCQPGNPLLSIDFTGGAMGA</sequence>
<comment type="caution">
    <text evidence="2">The sequence shown here is derived from an EMBL/GenBank/DDBJ whole genome shotgun (WGS) entry which is preliminary data.</text>
</comment>
<feature type="region of interest" description="Disordered" evidence="1">
    <location>
        <begin position="1"/>
        <end position="157"/>
    </location>
</feature>
<evidence type="ECO:0000313" key="3">
    <source>
        <dbReference type="Proteomes" id="UP001283361"/>
    </source>
</evidence>
<organism evidence="2 3">
    <name type="scientific">Elysia crispata</name>
    <name type="common">lettuce slug</name>
    <dbReference type="NCBI Taxonomy" id="231223"/>
    <lineage>
        <taxon>Eukaryota</taxon>
        <taxon>Metazoa</taxon>
        <taxon>Spiralia</taxon>
        <taxon>Lophotrochozoa</taxon>
        <taxon>Mollusca</taxon>
        <taxon>Gastropoda</taxon>
        <taxon>Heterobranchia</taxon>
        <taxon>Euthyneura</taxon>
        <taxon>Panpulmonata</taxon>
        <taxon>Sacoglossa</taxon>
        <taxon>Placobranchoidea</taxon>
        <taxon>Plakobranchidae</taxon>
        <taxon>Elysia</taxon>
    </lineage>
</organism>
<dbReference type="EMBL" id="JAWDGP010004851">
    <property type="protein sequence ID" value="KAK3761708.1"/>
    <property type="molecule type" value="Genomic_DNA"/>
</dbReference>
<dbReference type="AlphaFoldDB" id="A0AAE0Z2J7"/>